<proteinExistence type="predicted"/>
<keyword evidence="4" id="KW-1185">Reference proteome</keyword>
<dbReference type="EMBL" id="MU155218">
    <property type="protein sequence ID" value="KAF9479176.1"/>
    <property type="molecule type" value="Genomic_DNA"/>
</dbReference>
<dbReference type="OrthoDB" id="3046728at2759"/>
<feature type="transmembrane region" description="Helical" evidence="1">
    <location>
        <begin position="197"/>
        <end position="215"/>
    </location>
</feature>
<name>A0A9P5Z496_9AGAR</name>
<organism evidence="3 4">
    <name type="scientific">Pholiota conissans</name>
    <dbReference type="NCBI Taxonomy" id="109636"/>
    <lineage>
        <taxon>Eukaryota</taxon>
        <taxon>Fungi</taxon>
        <taxon>Dikarya</taxon>
        <taxon>Basidiomycota</taxon>
        <taxon>Agaricomycotina</taxon>
        <taxon>Agaricomycetes</taxon>
        <taxon>Agaricomycetidae</taxon>
        <taxon>Agaricales</taxon>
        <taxon>Agaricineae</taxon>
        <taxon>Strophariaceae</taxon>
        <taxon>Pholiota</taxon>
    </lineage>
</organism>
<keyword evidence="1" id="KW-1133">Transmembrane helix</keyword>
<evidence type="ECO:0000313" key="4">
    <source>
        <dbReference type="Proteomes" id="UP000807469"/>
    </source>
</evidence>
<keyword evidence="1" id="KW-0472">Membrane</keyword>
<protein>
    <submittedName>
        <fullName evidence="3">Uncharacterized protein</fullName>
    </submittedName>
</protein>
<gene>
    <name evidence="3" type="ORF">BDN70DRAFT_702813</name>
</gene>
<comment type="caution">
    <text evidence="3">The sequence shown here is derived from an EMBL/GenBank/DDBJ whole genome shotgun (WGS) entry which is preliminary data.</text>
</comment>
<feature type="chain" id="PRO_5040402985" evidence="2">
    <location>
        <begin position="27"/>
        <end position="216"/>
    </location>
</feature>
<dbReference type="Proteomes" id="UP000807469">
    <property type="component" value="Unassembled WGS sequence"/>
</dbReference>
<sequence>MLLSMSLHLLLLPLVALFFGIKPVNGGIVTLYYVSKPTITTDPTPAMFESVEVEGTTIASAIGPGDAGMTRYEIQQIQSKLVLHGETETVTLLSEPLTVTYTIEQGASAAYVSAPPLVTHKSFGQISFQGLKENCTLDIFAPGGTGVCVAEEQDPKLVFGTGDATSTSISTSTSTFTGPLFPLATVITSDSISTSKFTFVRGAPILFVAILAMIVL</sequence>
<evidence type="ECO:0000313" key="3">
    <source>
        <dbReference type="EMBL" id="KAF9479176.1"/>
    </source>
</evidence>
<keyword evidence="1" id="KW-0812">Transmembrane</keyword>
<evidence type="ECO:0000256" key="2">
    <source>
        <dbReference type="SAM" id="SignalP"/>
    </source>
</evidence>
<evidence type="ECO:0000256" key="1">
    <source>
        <dbReference type="SAM" id="Phobius"/>
    </source>
</evidence>
<accession>A0A9P5Z496</accession>
<feature type="signal peptide" evidence="2">
    <location>
        <begin position="1"/>
        <end position="26"/>
    </location>
</feature>
<dbReference type="AlphaFoldDB" id="A0A9P5Z496"/>
<keyword evidence="2" id="KW-0732">Signal</keyword>
<reference evidence="3" key="1">
    <citation type="submission" date="2020-11" db="EMBL/GenBank/DDBJ databases">
        <authorList>
            <consortium name="DOE Joint Genome Institute"/>
            <person name="Ahrendt S."/>
            <person name="Riley R."/>
            <person name="Andreopoulos W."/>
            <person name="Labutti K."/>
            <person name="Pangilinan J."/>
            <person name="Ruiz-Duenas F.J."/>
            <person name="Barrasa J.M."/>
            <person name="Sanchez-Garcia M."/>
            <person name="Camarero S."/>
            <person name="Miyauchi S."/>
            <person name="Serrano A."/>
            <person name="Linde D."/>
            <person name="Babiker R."/>
            <person name="Drula E."/>
            <person name="Ayuso-Fernandez I."/>
            <person name="Pacheco R."/>
            <person name="Padilla G."/>
            <person name="Ferreira P."/>
            <person name="Barriuso J."/>
            <person name="Kellner H."/>
            <person name="Castanera R."/>
            <person name="Alfaro M."/>
            <person name="Ramirez L."/>
            <person name="Pisabarro A.G."/>
            <person name="Kuo A."/>
            <person name="Tritt A."/>
            <person name="Lipzen A."/>
            <person name="He G."/>
            <person name="Yan M."/>
            <person name="Ng V."/>
            <person name="Cullen D."/>
            <person name="Martin F."/>
            <person name="Rosso M.-N."/>
            <person name="Henrissat B."/>
            <person name="Hibbett D."/>
            <person name="Martinez A.T."/>
            <person name="Grigoriev I.V."/>
        </authorList>
    </citation>
    <scope>NUCLEOTIDE SEQUENCE</scope>
    <source>
        <strain evidence="3">CIRM-BRFM 674</strain>
    </source>
</reference>